<gene>
    <name evidence="1" type="ORF">GCL60_01600</name>
</gene>
<comment type="caution">
    <text evidence="1">The sequence shown here is derived from an EMBL/GenBank/DDBJ whole genome shotgun (WGS) entry which is preliminary data.</text>
</comment>
<dbReference type="InterPro" id="IPR053237">
    <property type="entry name" value="Natterin_C"/>
</dbReference>
<dbReference type="PANTHER" id="PTHR39244:SF5">
    <property type="entry name" value="NATTERIN-3-LIKE"/>
    <property type="match status" value="1"/>
</dbReference>
<dbReference type="Gene3D" id="2.170.15.10">
    <property type="entry name" value="Proaerolysin, chain A, domain 3"/>
    <property type="match status" value="1"/>
</dbReference>
<protein>
    <submittedName>
        <fullName evidence="1">Follicular epithelium yolk protein subunit</fullName>
    </submittedName>
</protein>
<proteinExistence type="predicted"/>
<evidence type="ECO:0000313" key="1">
    <source>
        <dbReference type="EMBL" id="KAB8040642.1"/>
    </source>
</evidence>
<dbReference type="OrthoDB" id="3668814at2"/>
<dbReference type="Proteomes" id="UP000437748">
    <property type="component" value="Unassembled WGS sequence"/>
</dbReference>
<sequence length="294" mass="31866">MTILISAIAGLNLASSNVSTQGSEFHVITEQERKTFQINDIQLKNAVSRAFGQAPTDAFVKSSDSWPNKNWADLYSRYNWPQVTTVLQVENAKIIDISSKPVIIASRFFQNKSTKPATFTANITENVANTIESNWNSSQSITTGLSFTEKVEIGIEGIGKGGFESTQSFSMSDTWGKGGSSSQTTTVGSSSGLSIPLNPGEAVTAQLIATRGSMKVRVQYKVYLTGATAINYERTYQGHHFWALPIQNVMGSAGIPNYQIVTQDIEVGYYSDASVIVQDSYGVTKAFVPAVVTQ</sequence>
<dbReference type="SUPFAM" id="SSF56973">
    <property type="entry name" value="Aerolisin/ETX pore-forming domain"/>
    <property type="match status" value="1"/>
</dbReference>
<dbReference type="PANTHER" id="PTHR39244">
    <property type="entry name" value="NATTERIN-4"/>
    <property type="match status" value="1"/>
</dbReference>
<dbReference type="CDD" id="cd20235">
    <property type="entry name" value="PFM_spherulin-2a-like"/>
    <property type="match status" value="1"/>
</dbReference>
<dbReference type="AlphaFoldDB" id="A0A6N6VZD4"/>
<accession>A0A6N6VZD4</accession>
<keyword evidence="2" id="KW-1185">Reference proteome</keyword>
<organism evidence="1 2">
    <name type="scientific">Silvanigrella paludirubra</name>
    <dbReference type="NCBI Taxonomy" id="2499159"/>
    <lineage>
        <taxon>Bacteria</taxon>
        <taxon>Pseudomonadati</taxon>
        <taxon>Bdellovibrionota</taxon>
        <taxon>Oligoflexia</taxon>
        <taxon>Silvanigrellales</taxon>
        <taxon>Silvanigrellaceae</taxon>
        <taxon>Silvanigrella</taxon>
    </lineage>
</organism>
<name>A0A6N6VZD4_9BACT</name>
<dbReference type="RefSeq" id="WP_153418158.1">
    <property type="nucleotide sequence ID" value="NZ_WFLM01000001.1"/>
</dbReference>
<evidence type="ECO:0000313" key="2">
    <source>
        <dbReference type="Proteomes" id="UP000437748"/>
    </source>
</evidence>
<dbReference type="EMBL" id="WFLM01000001">
    <property type="protein sequence ID" value="KAB8040642.1"/>
    <property type="molecule type" value="Genomic_DNA"/>
</dbReference>
<reference evidence="1 2" key="1">
    <citation type="submission" date="2019-10" db="EMBL/GenBank/DDBJ databases">
        <title>New species of Slilvanegrellaceae.</title>
        <authorList>
            <person name="Pitt A."/>
            <person name="Hahn M.W."/>
        </authorList>
    </citation>
    <scope>NUCLEOTIDE SEQUENCE [LARGE SCALE GENOMIC DNA]</scope>
    <source>
        <strain evidence="1 2">SP-Ram-0.45-NSY-1</strain>
    </source>
</reference>